<comment type="subcellular location">
    <subcellularLocation>
        <location evidence="1 9">Cell inner membrane</location>
        <topology evidence="1 9">Single-pass membrane protein</topology>
    </subcellularLocation>
</comment>
<dbReference type="GO" id="GO:0015628">
    <property type="term" value="P:protein secretion by the type II secretion system"/>
    <property type="evidence" value="ECO:0007669"/>
    <property type="project" value="UniProtKB-UniRule"/>
</dbReference>
<keyword evidence="8 9" id="KW-0472">Membrane</keyword>
<comment type="function">
    <text evidence="9">Component of the type II secretion system required for the energy-dependent secretion of extracellular factors such as proteases and toxins from the periplasm.</text>
</comment>
<dbReference type="PANTHER" id="PTHR38779:SF2">
    <property type="entry name" value="TYPE II SECRETION SYSTEM PROTEIN I-RELATED"/>
    <property type="match status" value="1"/>
</dbReference>
<evidence type="ECO:0000256" key="7">
    <source>
        <dbReference type="ARBA" id="ARBA00022989"/>
    </source>
</evidence>
<name>A0A0P9TCW7_PSEAV</name>
<evidence type="ECO:0000259" key="10">
    <source>
        <dbReference type="Pfam" id="PF02501"/>
    </source>
</evidence>
<dbReference type="Pfam" id="PF07963">
    <property type="entry name" value="N_methyl"/>
    <property type="match status" value="1"/>
</dbReference>
<evidence type="ECO:0000256" key="6">
    <source>
        <dbReference type="ARBA" id="ARBA00022692"/>
    </source>
</evidence>
<comment type="subunit">
    <text evidence="9">Type II secretion is composed of four main components: the outer membrane complex, the inner membrane complex, the cytoplasmic secretion ATPase and the periplasm-spanning pseudopilus.</text>
</comment>
<keyword evidence="5 9" id="KW-0997">Cell inner membrane</keyword>
<comment type="similarity">
    <text evidence="2 9">Belongs to the GSP I family.</text>
</comment>
<dbReference type="InterPro" id="IPR003413">
    <property type="entry name" value="T2SS_GspI_C"/>
</dbReference>
<dbReference type="SUPFAM" id="SSF54523">
    <property type="entry name" value="Pili subunits"/>
    <property type="match status" value="1"/>
</dbReference>
<evidence type="ECO:0000256" key="9">
    <source>
        <dbReference type="RuleBase" id="RU368030"/>
    </source>
</evidence>
<evidence type="ECO:0000256" key="3">
    <source>
        <dbReference type="ARBA" id="ARBA00022475"/>
    </source>
</evidence>
<dbReference type="Proteomes" id="UP000050265">
    <property type="component" value="Unassembled WGS sequence"/>
</dbReference>
<dbReference type="GO" id="GO:0015627">
    <property type="term" value="C:type II protein secretion system complex"/>
    <property type="evidence" value="ECO:0007669"/>
    <property type="project" value="UniProtKB-UniRule"/>
</dbReference>
<gene>
    <name evidence="11" type="ORF">ALO35_04263</name>
</gene>
<dbReference type="EMBL" id="LJQP01000229">
    <property type="protein sequence ID" value="KPX68676.1"/>
    <property type="molecule type" value="Genomic_DNA"/>
</dbReference>
<evidence type="ECO:0000313" key="12">
    <source>
        <dbReference type="Proteomes" id="UP000050265"/>
    </source>
</evidence>
<keyword evidence="6 9" id="KW-0812">Transmembrane</keyword>
<comment type="PTM">
    <text evidence="9">Cleaved by prepilin peptidase.</text>
</comment>
<evidence type="ECO:0000256" key="5">
    <source>
        <dbReference type="ARBA" id="ARBA00022519"/>
    </source>
</evidence>
<keyword evidence="4 9" id="KW-0488">Methylation</keyword>
<dbReference type="Gene3D" id="3.30.1300.30">
    <property type="entry name" value="GSPII I/J protein-like"/>
    <property type="match status" value="1"/>
</dbReference>
<dbReference type="GO" id="GO:0005886">
    <property type="term" value="C:plasma membrane"/>
    <property type="evidence" value="ECO:0007669"/>
    <property type="project" value="UniProtKB-SubCell"/>
</dbReference>
<feature type="transmembrane region" description="Helical" evidence="9">
    <location>
        <begin position="12"/>
        <end position="30"/>
    </location>
</feature>
<protein>
    <recommendedName>
        <fullName evidence="9">Type II secretion system protein I</fullName>
        <shortName evidence="9">T2SS minor pseudopilin I</shortName>
    </recommendedName>
</protein>
<evidence type="ECO:0000256" key="8">
    <source>
        <dbReference type="ARBA" id="ARBA00023136"/>
    </source>
</evidence>
<dbReference type="NCBIfam" id="TIGR01707">
    <property type="entry name" value="gspI"/>
    <property type="match status" value="1"/>
</dbReference>
<keyword evidence="3" id="KW-1003">Cell membrane</keyword>
<dbReference type="PANTHER" id="PTHR38779">
    <property type="entry name" value="TYPE II SECRETION SYSTEM PROTEIN I-RELATED"/>
    <property type="match status" value="1"/>
</dbReference>
<reference evidence="11 12" key="1">
    <citation type="submission" date="2015-09" db="EMBL/GenBank/DDBJ databases">
        <title>Genome announcement of multiple Pseudomonas syringae strains.</title>
        <authorList>
            <person name="Thakur S."/>
            <person name="Wang P.W."/>
            <person name="Gong Y."/>
            <person name="Weir B.S."/>
            <person name="Guttman D.S."/>
        </authorList>
    </citation>
    <scope>NUCLEOTIDE SEQUENCE [LARGE SCALE GENOMIC DNA]</scope>
    <source>
        <strain evidence="11 12">ICMP3507</strain>
    </source>
</reference>
<feature type="domain" description="Type II secretion system protein GspI C-terminal" evidence="10">
    <location>
        <begin position="43"/>
        <end position="120"/>
    </location>
</feature>
<organism evidence="11 12">
    <name type="scientific">Pseudomonas amygdali pv. lachrymans</name>
    <name type="common">Pseudomonas syringae pv. lachrymans</name>
    <dbReference type="NCBI Taxonomy" id="53707"/>
    <lineage>
        <taxon>Bacteria</taxon>
        <taxon>Pseudomonadati</taxon>
        <taxon>Pseudomonadota</taxon>
        <taxon>Gammaproteobacteria</taxon>
        <taxon>Pseudomonadales</taxon>
        <taxon>Pseudomonadaceae</taxon>
        <taxon>Pseudomonas</taxon>
        <taxon>Pseudomonas amygdali</taxon>
    </lineage>
</organism>
<evidence type="ECO:0000256" key="1">
    <source>
        <dbReference type="ARBA" id="ARBA00004377"/>
    </source>
</evidence>
<keyword evidence="7 9" id="KW-1133">Transmembrane helix</keyword>
<sequence length="130" mass="14478">MLQLHKEKGFTLIEVLVALLIIAVAMAAAARLSGVMTFNNGVLRDRAIALLEAQNQLAELRMMTRLRPGFTTRKCDQGRLSLTCEQTLKASADGMLMRVSLRVLQRDNKPPPLARLDTIIAIRRQPKESP</sequence>
<dbReference type="InterPro" id="IPR045584">
    <property type="entry name" value="Pilin-like"/>
</dbReference>
<comment type="caution">
    <text evidence="11">The sequence shown here is derived from an EMBL/GenBank/DDBJ whole genome shotgun (WGS) entry which is preliminary data.</text>
</comment>
<dbReference type="InterPro" id="IPR010052">
    <property type="entry name" value="T2SS_protein-GspI"/>
</dbReference>
<dbReference type="PATRIC" id="fig|53707.9.peg.6333"/>
<evidence type="ECO:0000313" key="11">
    <source>
        <dbReference type="EMBL" id="KPX68676.1"/>
    </source>
</evidence>
<proteinExistence type="inferred from homology"/>
<evidence type="ECO:0000256" key="4">
    <source>
        <dbReference type="ARBA" id="ARBA00022481"/>
    </source>
</evidence>
<dbReference type="NCBIfam" id="TIGR02532">
    <property type="entry name" value="IV_pilin_GFxxxE"/>
    <property type="match status" value="1"/>
</dbReference>
<dbReference type="PROSITE" id="PS00409">
    <property type="entry name" value="PROKAR_NTER_METHYL"/>
    <property type="match status" value="1"/>
</dbReference>
<dbReference type="Pfam" id="PF02501">
    <property type="entry name" value="T2SSI"/>
    <property type="match status" value="1"/>
</dbReference>
<evidence type="ECO:0000256" key="2">
    <source>
        <dbReference type="ARBA" id="ARBA00008358"/>
    </source>
</evidence>
<dbReference type="AlphaFoldDB" id="A0A0P9TCW7"/>
<accession>A0A0P9TCW7</accession>
<dbReference type="InterPro" id="IPR012902">
    <property type="entry name" value="N_methyl_site"/>
</dbReference>